<sequence>MSGNRSKKNGKKNRFFNIPEVLQVKSVKLDTNKSSNKDGKPNAKSEDNLRKSRRFNNTLKNQHEGLSEESCLRKFKTLSLNNEGENAPSTSSSMLKNNLEESCAILQKASNITDEELPLAMEYYPEGKDDTADKMDDEFACTYKYYAKNTKSIKFTNQVTVLYFNGEDILCESMEPLKKEQDQQLRNKEMRKEHLLSKGQIDNLYLY</sequence>
<dbReference type="AlphaFoldDB" id="D6WHD4"/>
<protein>
    <submittedName>
        <fullName evidence="2">Uncharacterized protein</fullName>
    </submittedName>
</protein>
<gene>
    <name evidence="2" type="primary">GLEAN_03522</name>
    <name evidence="2" type="ORF">TcasGA2_TC003522</name>
</gene>
<dbReference type="KEGG" id="tca:103312346"/>
<dbReference type="OrthoDB" id="7208835at2759"/>
<feature type="region of interest" description="Disordered" evidence="1">
    <location>
        <begin position="27"/>
        <end position="54"/>
    </location>
</feature>
<dbReference type="InParanoid" id="D6WHD4"/>
<dbReference type="Proteomes" id="UP000007266">
    <property type="component" value="Linkage group 3"/>
</dbReference>
<evidence type="ECO:0000313" key="2">
    <source>
        <dbReference type="EMBL" id="EFA00646.2"/>
    </source>
</evidence>
<feature type="compositionally biased region" description="Basic and acidic residues" evidence="1">
    <location>
        <begin position="27"/>
        <end position="50"/>
    </location>
</feature>
<name>D6WHD4_TRICA</name>
<keyword evidence="3" id="KW-1185">Reference proteome</keyword>
<evidence type="ECO:0000313" key="3">
    <source>
        <dbReference type="Proteomes" id="UP000007266"/>
    </source>
</evidence>
<dbReference type="EMBL" id="KQ971321">
    <property type="protein sequence ID" value="EFA00646.2"/>
    <property type="molecule type" value="Genomic_DNA"/>
</dbReference>
<dbReference type="HOGENOM" id="CLU_1301140_0_0_1"/>
<reference evidence="2 3" key="2">
    <citation type="journal article" date="2010" name="Nucleic Acids Res.">
        <title>BeetleBase in 2010: revisions to provide comprehensive genomic information for Tribolium castaneum.</title>
        <authorList>
            <person name="Kim H.S."/>
            <person name="Murphy T."/>
            <person name="Xia J."/>
            <person name="Caragea D."/>
            <person name="Park Y."/>
            <person name="Beeman R.W."/>
            <person name="Lorenzen M.D."/>
            <person name="Butcher S."/>
            <person name="Manak J.R."/>
            <person name="Brown S.J."/>
        </authorList>
    </citation>
    <scope>GENOME REANNOTATION</scope>
    <source>
        <strain evidence="2 3">Georgia GA2</strain>
    </source>
</reference>
<proteinExistence type="predicted"/>
<organism evidence="2 3">
    <name type="scientific">Tribolium castaneum</name>
    <name type="common">Red flour beetle</name>
    <dbReference type="NCBI Taxonomy" id="7070"/>
    <lineage>
        <taxon>Eukaryota</taxon>
        <taxon>Metazoa</taxon>
        <taxon>Ecdysozoa</taxon>
        <taxon>Arthropoda</taxon>
        <taxon>Hexapoda</taxon>
        <taxon>Insecta</taxon>
        <taxon>Pterygota</taxon>
        <taxon>Neoptera</taxon>
        <taxon>Endopterygota</taxon>
        <taxon>Coleoptera</taxon>
        <taxon>Polyphaga</taxon>
        <taxon>Cucujiformia</taxon>
        <taxon>Tenebrionidae</taxon>
        <taxon>Tenebrionidae incertae sedis</taxon>
        <taxon>Tribolium</taxon>
    </lineage>
</organism>
<accession>D6WHD4</accession>
<evidence type="ECO:0000256" key="1">
    <source>
        <dbReference type="SAM" id="MobiDB-lite"/>
    </source>
</evidence>
<reference evidence="2 3" key="1">
    <citation type="journal article" date="2008" name="Nature">
        <title>The genome of the model beetle and pest Tribolium castaneum.</title>
        <authorList>
            <consortium name="Tribolium Genome Sequencing Consortium"/>
            <person name="Richards S."/>
            <person name="Gibbs R.A."/>
            <person name="Weinstock G.M."/>
            <person name="Brown S.J."/>
            <person name="Denell R."/>
            <person name="Beeman R.W."/>
            <person name="Gibbs R."/>
            <person name="Beeman R.W."/>
            <person name="Brown S.J."/>
            <person name="Bucher G."/>
            <person name="Friedrich M."/>
            <person name="Grimmelikhuijzen C.J."/>
            <person name="Klingler M."/>
            <person name="Lorenzen M."/>
            <person name="Richards S."/>
            <person name="Roth S."/>
            <person name="Schroder R."/>
            <person name="Tautz D."/>
            <person name="Zdobnov E.M."/>
            <person name="Muzny D."/>
            <person name="Gibbs R.A."/>
            <person name="Weinstock G.M."/>
            <person name="Attaway T."/>
            <person name="Bell S."/>
            <person name="Buhay C.J."/>
            <person name="Chandrabose M.N."/>
            <person name="Chavez D."/>
            <person name="Clerk-Blankenburg K.P."/>
            <person name="Cree A."/>
            <person name="Dao M."/>
            <person name="Davis C."/>
            <person name="Chacko J."/>
            <person name="Dinh H."/>
            <person name="Dugan-Rocha S."/>
            <person name="Fowler G."/>
            <person name="Garner T.T."/>
            <person name="Garnes J."/>
            <person name="Gnirke A."/>
            <person name="Hawes A."/>
            <person name="Hernandez J."/>
            <person name="Hines S."/>
            <person name="Holder M."/>
            <person name="Hume J."/>
            <person name="Jhangiani S.N."/>
            <person name="Joshi V."/>
            <person name="Khan Z.M."/>
            <person name="Jackson L."/>
            <person name="Kovar C."/>
            <person name="Kowis A."/>
            <person name="Lee S."/>
            <person name="Lewis L.R."/>
            <person name="Margolis J."/>
            <person name="Morgan M."/>
            <person name="Nazareth L.V."/>
            <person name="Nguyen N."/>
            <person name="Okwuonu G."/>
            <person name="Parker D."/>
            <person name="Richards S."/>
            <person name="Ruiz S.J."/>
            <person name="Santibanez J."/>
            <person name="Savard J."/>
            <person name="Scherer S.E."/>
            <person name="Schneider B."/>
            <person name="Sodergren E."/>
            <person name="Tautz D."/>
            <person name="Vattahil S."/>
            <person name="Villasana D."/>
            <person name="White C.S."/>
            <person name="Wright R."/>
            <person name="Park Y."/>
            <person name="Beeman R.W."/>
            <person name="Lord J."/>
            <person name="Oppert B."/>
            <person name="Lorenzen M."/>
            <person name="Brown S."/>
            <person name="Wang L."/>
            <person name="Savard J."/>
            <person name="Tautz D."/>
            <person name="Richards S."/>
            <person name="Weinstock G."/>
            <person name="Gibbs R.A."/>
            <person name="Liu Y."/>
            <person name="Worley K."/>
            <person name="Weinstock G."/>
            <person name="Elsik C.G."/>
            <person name="Reese J.T."/>
            <person name="Elhaik E."/>
            <person name="Landan G."/>
            <person name="Graur D."/>
            <person name="Arensburger P."/>
            <person name="Atkinson P."/>
            <person name="Beeman R.W."/>
            <person name="Beidler J."/>
            <person name="Brown S.J."/>
            <person name="Demuth J.P."/>
            <person name="Drury D.W."/>
            <person name="Du Y.Z."/>
            <person name="Fujiwara H."/>
            <person name="Lorenzen M."/>
            <person name="Maselli V."/>
            <person name="Osanai M."/>
            <person name="Park Y."/>
            <person name="Robertson H.M."/>
            <person name="Tu Z."/>
            <person name="Wang J.J."/>
            <person name="Wang S."/>
            <person name="Richards S."/>
            <person name="Song H."/>
            <person name="Zhang L."/>
            <person name="Sodergren E."/>
            <person name="Werner D."/>
            <person name="Stanke M."/>
            <person name="Morgenstern B."/>
            <person name="Solovyev V."/>
            <person name="Kosarev P."/>
            <person name="Brown G."/>
            <person name="Chen H.C."/>
            <person name="Ermolaeva O."/>
            <person name="Hlavina W."/>
            <person name="Kapustin Y."/>
            <person name="Kiryutin B."/>
            <person name="Kitts P."/>
            <person name="Maglott D."/>
            <person name="Pruitt K."/>
            <person name="Sapojnikov V."/>
            <person name="Souvorov A."/>
            <person name="Mackey A.J."/>
            <person name="Waterhouse R.M."/>
            <person name="Wyder S."/>
            <person name="Zdobnov E.M."/>
            <person name="Zdobnov E.M."/>
            <person name="Wyder S."/>
            <person name="Kriventseva E.V."/>
            <person name="Kadowaki T."/>
            <person name="Bork P."/>
            <person name="Aranda M."/>
            <person name="Bao R."/>
            <person name="Beermann A."/>
            <person name="Berns N."/>
            <person name="Bolognesi R."/>
            <person name="Bonneton F."/>
            <person name="Bopp D."/>
            <person name="Brown S.J."/>
            <person name="Bucher G."/>
            <person name="Butts T."/>
            <person name="Chaumot A."/>
            <person name="Denell R.E."/>
            <person name="Ferrier D.E."/>
            <person name="Friedrich M."/>
            <person name="Gordon C.M."/>
            <person name="Jindra M."/>
            <person name="Klingler M."/>
            <person name="Lan Q."/>
            <person name="Lattorff H.M."/>
            <person name="Laudet V."/>
            <person name="von Levetsow C."/>
            <person name="Liu Z."/>
            <person name="Lutz R."/>
            <person name="Lynch J.A."/>
            <person name="da Fonseca R.N."/>
            <person name="Posnien N."/>
            <person name="Reuter R."/>
            <person name="Roth S."/>
            <person name="Savard J."/>
            <person name="Schinko J.B."/>
            <person name="Schmitt C."/>
            <person name="Schoppmeier M."/>
            <person name="Schroder R."/>
            <person name="Shippy T.D."/>
            <person name="Simonnet F."/>
            <person name="Marques-Souza H."/>
            <person name="Tautz D."/>
            <person name="Tomoyasu Y."/>
            <person name="Trauner J."/>
            <person name="Van der Zee M."/>
            <person name="Vervoort M."/>
            <person name="Wittkopp N."/>
            <person name="Wimmer E.A."/>
            <person name="Yang X."/>
            <person name="Jones A.K."/>
            <person name="Sattelle D.B."/>
            <person name="Ebert P.R."/>
            <person name="Nelson D."/>
            <person name="Scott J.G."/>
            <person name="Beeman R.W."/>
            <person name="Muthukrishnan S."/>
            <person name="Kramer K.J."/>
            <person name="Arakane Y."/>
            <person name="Beeman R.W."/>
            <person name="Zhu Q."/>
            <person name="Hogenkamp D."/>
            <person name="Dixit R."/>
            <person name="Oppert B."/>
            <person name="Jiang H."/>
            <person name="Zou Z."/>
            <person name="Marshall J."/>
            <person name="Elpidina E."/>
            <person name="Vinokurov K."/>
            <person name="Oppert C."/>
            <person name="Zou Z."/>
            <person name="Evans J."/>
            <person name="Lu Z."/>
            <person name="Zhao P."/>
            <person name="Sumathipala N."/>
            <person name="Altincicek B."/>
            <person name="Vilcinskas A."/>
            <person name="Williams M."/>
            <person name="Hultmark D."/>
            <person name="Hetru C."/>
            <person name="Jiang H."/>
            <person name="Grimmelikhuijzen C.J."/>
            <person name="Hauser F."/>
            <person name="Cazzamali G."/>
            <person name="Williamson M."/>
            <person name="Park Y."/>
            <person name="Li B."/>
            <person name="Tanaka Y."/>
            <person name="Predel R."/>
            <person name="Neupert S."/>
            <person name="Schachtner J."/>
            <person name="Verleyen P."/>
            <person name="Raible F."/>
            <person name="Bork P."/>
            <person name="Friedrich M."/>
            <person name="Walden K.K."/>
            <person name="Robertson H.M."/>
            <person name="Angeli S."/>
            <person name="Foret S."/>
            <person name="Bucher G."/>
            <person name="Schuetz S."/>
            <person name="Maleszka R."/>
            <person name="Wimmer E.A."/>
            <person name="Beeman R.W."/>
            <person name="Lorenzen M."/>
            <person name="Tomoyasu Y."/>
            <person name="Miller S.C."/>
            <person name="Grossmann D."/>
            <person name="Bucher G."/>
        </authorList>
    </citation>
    <scope>NUCLEOTIDE SEQUENCE [LARGE SCALE GENOMIC DNA]</scope>
    <source>
        <strain evidence="2 3">Georgia GA2</strain>
    </source>
</reference>